<dbReference type="OrthoDB" id="3777963at2"/>
<dbReference type="PANTHER" id="PTHR43133:SF8">
    <property type="entry name" value="RNA POLYMERASE SIGMA FACTOR HI_1459-RELATED"/>
    <property type="match status" value="1"/>
</dbReference>
<dbReference type="EMBL" id="VCKW01000085">
    <property type="protein sequence ID" value="TMQ99264.1"/>
    <property type="molecule type" value="Genomic_DNA"/>
</dbReference>
<dbReference type="GO" id="GO:0006352">
    <property type="term" value="P:DNA-templated transcription initiation"/>
    <property type="evidence" value="ECO:0007669"/>
    <property type="project" value="InterPro"/>
</dbReference>
<keyword evidence="9" id="KW-1185">Reference proteome</keyword>
<dbReference type="InterPro" id="IPR039425">
    <property type="entry name" value="RNA_pol_sigma-70-like"/>
</dbReference>
<name>A0A5C4JD59_9ACTN</name>
<feature type="domain" description="RNA polymerase sigma factor 70 region 4 type 2" evidence="7">
    <location>
        <begin position="128"/>
        <end position="173"/>
    </location>
</feature>
<evidence type="ECO:0000256" key="4">
    <source>
        <dbReference type="ARBA" id="ARBA00023125"/>
    </source>
</evidence>
<evidence type="ECO:0000259" key="7">
    <source>
        <dbReference type="Pfam" id="PF08281"/>
    </source>
</evidence>
<dbReference type="InterPro" id="IPR013249">
    <property type="entry name" value="RNA_pol_sigma70_r4_t2"/>
</dbReference>
<dbReference type="GO" id="GO:0003677">
    <property type="term" value="F:DNA binding"/>
    <property type="evidence" value="ECO:0007669"/>
    <property type="project" value="UniProtKB-KW"/>
</dbReference>
<protein>
    <submittedName>
        <fullName evidence="8">Sigma-70 family RNA polymerase sigma factor</fullName>
    </submittedName>
</protein>
<dbReference type="AlphaFoldDB" id="A0A5C4JD59"/>
<sequence>MSRRPRRPVGPESPEQQVEDLLLREWPRLAGYLRVLGAREEEIEDILSDSFLAVFRLMRQGEWAQVERPASYLFAVARNRFRVQRLVRFKAAAEALDDDLLEGIADPAAEQRLERVELREAVQDRMREVLTDREVQVMTLHYLHDVPLAKTAEMLAISYPTARVHLANARQKLVKAFKREDFFGDIR</sequence>
<dbReference type="Pfam" id="PF08281">
    <property type="entry name" value="Sigma70_r4_2"/>
    <property type="match status" value="1"/>
</dbReference>
<dbReference type="Pfam" id="PF04542">
    <property type="entry name" value="Sigma70_r2"/>
    <property type="match status" value="1"/>
</dbReference>
<dbReference type="GO" id="GO:0016987">
    <property type="term" value="F:sigma factor activity"/>
    <property type="evidence" value="ECO:0007669"/>
    <property type="project" value="UniProtKB-KW"/>
</dbReference>
<dbReference type="InterPro" id="IPR013324">
    <property type="entry name" value="RNA_pol_sigma_r3/r4-like"/>
</dbReference>
<keyword evidence="4" id="KW-0238">DNA-binding</keyword>
<dbReference type="PANTHER" id="PTHR43133">
    <property type="entry name" value="RNA POLYMERASE ECF-TYPE SIGMA FACTO"/>
    <property type="match status" value="1"/>
</dbReference>
<dbReference type="InterPro" id="IPR013325">
    <property type="entry name" value="RNA_pol_sigma_r2"/>
</dbReference>
<dbReference type="SUPFAM" id="SSF88946">
    <property type="entry name" value="Sigma2 domain of RNA polymerase sigma factors"/>
    <property type="match status" value="1"/>
</dbReference>
<organism evidence="8 9">
    <name type="scientific">Actinomadura soli</name>
    <dbReference type="NCBI Taxonomy" id="2508997"/>
    <lineage>
        <taxon>Bacteria</taxon>
        <taxon>Bacillati</taxon>
        <taxon>Actinomycetota</taxon>
        <taxon>Actinomycetes</taxon>
        <taxon>Streptosporangiales</taxon>
        <taxon>Thermomonosporaceae</taxon>
        <taxon>Actinomadura</taxon>
    </lineage>
</organism>
<comment type="caution">
    <text evidence="8">The sequence shown here is derived from an EMBL/GenBank/DDBJ whole genome shotgun (WGS) entry which is preliminary data.</text>
</comment>
<feature type="domain" description="RNA polymerase sigma-70 region 2" evidence="6">
    <location>
        <begin position="27"/>
        <end position="81"/>
    </location>
</feature>
<dbReference type="InterPro" id="IPR014284">
    <property type="entry name" value="RNA_pol_sigma-70_dom"/>
</dbReference>
<comment type="similarity">
    <text evidence="1">Belongs to the sigma-70 factor family. ECF subfamily.</text>
</comment>
<dbReference type="SUPFAM" id="SSF88659">
    <property type="entry name" value="Sigma3 and sigma4 domains of RNA polymerase sigma factors"/>
    <property type="match status" value="1"/>
</dbReference>
<keyword evidence="2" id="KW-0805">Transcription regulation</keyword>
<reference evidence="8 9" key="1">
    <citation type="submission" date="2019-05" db="EMBL/GenBank/DDBJ databases">
        <title>Draft genome sequence of Actinomadura sp. 14C53.</title>
        <authorList>
            <person name="Saricaoglu S."/>
            <person name="Isik K."/>
        </authorList>
    </citation>
    <scope>NUCLEOTIDE SEQUENCE [LARGE SCALE GENOMIC DNA]</scope>
    <source>
        <strain evidence="8 9">14C53</strain>
    </source>
</reference>
<accession>A0A5C4JD59</accession>
<evidence type="ECO:0000256" key="5">
    <source>
        <dbReference type="ARBA" id="ARBA00023163"/>
    </source>
</evidence>
<keyword evidence="3" id="KW-0731">Sigma factor</keyword>
<gene>
    <name evidence="8" type="ORF">ETD83_18095</name>
</gene>
<keyword evidence="5" id="KW-0804">Transcription</keyword>
<dbReference type="Proteomes" id="UP000309174">
    <property type="component" value="Unassembled WGS sequence"/>
</dbReference>
<proteinExistence type="inferred from homology"/>
<evidence type="ECO:0000256" key="2">
    <source>
        <dbReference type="ARBA" id="ARBA00023015"/>
    </source>
</evidence>
<evidence type="ECO:0000259" key="6">
    <source>
        <dbReference type="Pfam" id="PF04542"/>
    </source>
</evidence>
<evidence type="ECO:0000256" key="1">
    <source>
        <dbReference type="ARBA" id="ARBA00010641"/>
    </source>
</evidence>
<dbReference type="Gene3D" id="1.10.1740.10">
    <property type="match status" value="1"/>
</dbReference>
<evidence type="ECO:0000313" key="8">
    <source>
        <dbReference type="EMBL" id="TMQ99264.1"/>
    </source>
</evidence>
<evidence type="ECO:0000313" key="9">
    <source>
        <dbReference type="Proteomes" id="UP000309174"/>
    </source>
</evidence>
<dbReference type="InterPro" id="IPR007627">
    <property type="entry name" value="RNA_pol_sigma70_r2"/>
</dbReference>
<dbReference type="NCBIfam" id="TIGR02937">
    <property type="entry name" value="sigma70-ECF"/>
    <property type="match status" value="1"/>
</dbReference>
<dbReference type="InterPro" id="IPR036388">
    <property type="entry name" value="WH-like_DNA-bd_sf"/>
</dbReference>
<evidence type="ECO:0000256" key="3">
    <source>
        <dbReference type="ARBA" id="ARBA00023082"/>
    </source>
</evidence>
<dbReference type="Gene3D" id="1.10.10.10">
    <property type="entry name" value="Winged helix-like DNA-binding domain superfamily/Winged helix DNA-binding domain"/>
    <property type="match status" value="1"/>
</dbReference>